<comment type="subunit">
    <text evidence="5 6">The basal body constitutes a major portion of the flagellar organelle and consists of four rings (L,P,S, and M) mounted on a central rod. The rod consists of about 26 subunits of FlgG in the distal portion, and FlgB, FlgC and FlgF are thought to build up the proximal portion of the rod with about 6 subunits each.</text>
</comment>
<comment type="similarity">
    <text evidence="2">Belongs to the flagella basal body rod proteins family.</text>
</comment>
<evidence type="ECO:0000313" key="10">
    <source>
        <dbReference type="Proteomes" id="UP000028602"/>
    </source>
</evidence>
<proteinExistence type="inferred from homology"/>
<evidence type="ECO:0000313" key="9">
    <source>
        <dbReference type="EMBL" id="KFD20992.1"/>
    </source>
</evidence>
<feature type="domain" description="Flagellar basal-body/hook protein C-terminal" evidence="8">
    <location>
        <begin position="91"/>
        <end position="135"/>
    </location>
</feature>
<evidence type="ECO:0000256" key="4">
    <source>
        <dbReference type="ARBA" id="ARBA00023143"/>
    </source>
</evidence>
<organism evidence="9 10">
    <name type="scientific">Tatumella ptyseos ATCC 33301</name>
    <dbReference type="NCBI Taxonomy" id="1005995"/>
    <lineage>
        <taxon>Bacteria</taxon>
        <taxon>Pseudomonadati</taxon>
        <taxon>Pseudomonadota</taxon>
        <taxon>Gammaproteobacteria</taxon>
        <taxon>Enterobacterales</taxon>
        <taxon>Erwiniaceae</taxon>
        <taxon>Tatumella</taxon>
    </lineage>
</organism>
<keyword evidence="10" id="KW-1185">Reference proteome</keyword>
<dbReference type="InterPro" id="IPR019776">
    <property type="entry name" value="Flagellar_basal_body_rod_CS"/>
</dbReference>
<keyword evidence="9" id="KW-0969">Cilium</keyword>
<evidence type="ECO:0000259" key="8">
    <source>
        <dbReference type="Pfam" id="PF06429"/>
    </source>
</evidence>
<dbReference type="eggNOG" id="COG1558">
    <property type="taxonomic scope" value="Bacteria"/>
</dbReference>
<keyword evidence="9" id="KW-0966">Cell projection</keyword>
<evidence type="ECO:0000256" key="3">
    <source>
        <dbReference type="ARBA" id="ARBA00017941"/>
    </source>
</evidence>
<dbReference type="PANTHER" id="PTHR30435">
    <property type="entry name" value="FLAGELLAR PROTEIN"/>
    <property type="match status" value="1"/>
</dbReference>
<protein>
    <recommendedName>
        <fullName evidence="3 6">Flagellar basal-body rod protein FlgC</fullName>
    </recommendedName>
</protein>
<feature type="domain" description="Flagellar basal body rod protein N-terminal" evidence="7">
    <location>
        <begin position="8"/>
        <end position="33"/>
    </location>
</feature>
<dbReference type="RefSeq" id="WP_025901001.1">
    <property type="nucleotide sequence ID" value="NZ_ATMJ01000027.1"/>
</dbReference>
<sequence>MGFNAIYQIAGSAMNAQMIRLNTVASNLANADTAAGSAESVYKARQPVFSAVLDQSMGSDGASASVAVTAITEQPGAIARYEPHHPLADAKGYVYYPEVNTVDEMADMMSASRSFETNVDVLSNIKSMQQSLLRLGEGNS</sequence>
<keyword evidence="9" id="KW-0282">Flagellum</keyword>
<evidence type="ECO:0000256" key="6">
    <source>
        <dbReference type="RuleBase" id="RU362062"/>
    </source>
</evidence>
<reference evidence="9 10" key="1">
    <citation type="submission" date="2014-05" db="EMBL/GenBank/DDBJ databases">
        <title>ATOL: Assembling a taxonomically balanced genome-scale reconstruction of the evolutionary history of the Enterobacteriaceae.</title>
        <authorList>
            <person name="Plunkett G.III."/>
            <person name="Neeno-Eckwall E.C."/>
            <person name="Glasner J.D."/>
            <person name="Perna N.T."/>
        </authorList>
    </citation>
    <scope>NUCLEOTIDE SEQUENCE [LARGE SCALE GENOMIC DNA]</scope>
    <source>
        <strain evidence="9 10">ATCC 33301</strain>
    </source>
</reference>
<dbReference type="NCBIfam" id="TIGR01395">
    <property type="entry name" value="FlgC"/>
    <property type="match status" value="1"/>
</dbReference>
<dbReference type="EMBL" id="JMPR01000018">
    <property type="protein sequence ID" value="KFD20992.1"/>
    <property type="molecule type" value="Genomic_DNA"/>
</dbReference>
<gene>
    <name evidence="9" type="primary">flgC</name>
    <name evidence="9" type="ORF">GTPT_0931</name>
</gene>
<dbReference type="GO" id="GO:0030694">
    <property type="term" value="C:bacterial-type flagellum basal body, rod"/>
    <property type="evidence" value="ECO:0007669"/>
    <property type="project" value="UniProtKB-UniRule"/>
</dbReference>
<dbReference type="InterPro" id="IPR001444">
    <property type="entry name" value="Flag_bb_rod_N"/>
</dbReference>
<evidence type="ECO:0000256" key="1">
    <source>
        <dbReference type="ARBA" id="ARBA00004117"/>
    </source>
</evidence>
<name>A0A085JKJ6_9GAMM</name>
<comment type="caution">
    <text evidence="9">The sequence shown here is derived from an EMBL/GenBank/DDBJ whole genome shotgun (WGS) entry which is preliminary data.</text>
</comment>
<evidence type="ECO:0000256" key="5">
    <source>
        <dbReference type="ARBA" id="ARBA00025933"/>
    </source>
</evidence>
<dbReference type="Pfam" id="PF00460">
    <property type="entry name" value="Flg_bb_rod"/>
    <property type="match status" value="1"/>
</dbReference>
<dbReference type="AlphaFoldDB" id="A0A085JKJ6"/>
<evidence type="ECO:0000259" key="7">
    <source>
        <dbReference type="Pfam" id="PF00460"/>
    </source>
</evidence>
<dbReference type="Proteomes" id="UP000028602">
    <property type="component" value="Unassembled WGS sequence"/>
</dbReference>
<dbReference type="InterPro" id="IPR010930">
    <property type="entry name" value="Flg_bb/hook_C_dom"/>
</dbReference>
<evidence type="ECO:0000256" key="2">
    <source>
        <dbReference type="ARBA" id="ARBA00009677"/>
    </source>
</evidence>
<comment type="subcellular location">
    <subcellularLocation>
        <location evidence="1 6">Bacterial flagellum basal body</location>
    </subcellularLocation>
</comment>
<dbReference type="Pfam" id="PF06429">
    <property type="entry name" value="Flg_bbr_C"/>
    <property type="match status" value="1"/>
</dbReference>
<dbReference type="InterPro" id="IPR006299">
    <property type="entry name" value="FlgC"/>
</dbReference>
<keyword evidence="4 6" id="KW-0975">Bacterial flagellum</keyword>
<dbReference type="GO" id="GO:0071978">
    <property type="term" value="P:bacterial-type flagellum-dependent swarming motility"/>
    <property type="evidence" value="ECO:0007669"/>
    <property type="project" value="TreeGrafter"/>
</dbReference>
<dbReference type="PANTHER" id="PTHR30435:SF29">
    <property type="entry name" value="FLAGELLAR BASAL-BODY ROD PROTEIN FLGC"/>
    <property type="match status" value="1"/>
</dbReference>
<dbReference type="PROSITE" id="PS00588">
    <property type="entry name" value="FLAGELLA_BB_ROD"/>
    <property type="match status" value="1"/>
</dbReference>
<dbReference type="OrthoDB" id="9794148at2"/>
<accession>A0A085JKJ6</accession>